<dbReference type="PANTHER" id="PTHR38849">
    <property type="entry name" value="SMALL SECRETED PROTEIN"/>
    <property type="match status" value="1"/>
</dbReference>
<comment type="caution">
    <text evidence="1">The sequence shown here is derived from an EMBL/GenBank/DDBJ whole genome shotgun (WGS) entry which is preliminary data.</text>
</comment>
<sequence>MPIRVFRNFTSSDCYDRAMYQIIYQLRWQPIISVSSVDSRKMEAIRGVQSAGKGDADTKIFPFKEYEEFQVGAGKALESAEKVFVKPFEGMNLKEVPKKDLENMEKMALLAVENENLFNTALEVRVNNDFEERRADYEKK</sequence>
<keyword evidence="2" id="KW-1185">Reference proteome</keyword>
<name>A0AAV0BQK5_PHAPC</name>
<protein>
    <submittedName>
        <fullName evidence="1">Uncharacterized protein</fullName>
    </submittedName>
</protein>
<gene>
    <name evidence="1" type="ORF">PPACK8108_LOCUS23469</name>
</gene>
<dbReference type="AlphaFoldDB" id="A0AAV0BQK5"/>
<dbReference type="EMBL" id="CALTRL010005986">
    <property type="protein sequence ID" value="CAH7688496.1"/>
    <property type="molecule type" value="Genomic_DNA"/>
</dbReference>
<evidence type="ECO:0000313" key="2">
    <source>
        <dbReference type="Proteomes" id="UP001153365"/>
    </source>
</evidence>
<proteinExistence type="predicted"/>
<evidence type="ECO:0000313" key="1">
    <source>
        <dbReference type="EMBL" id="CAH7688496.1"/>
    </source>
</evidence>
<dbReference type="PANTHER" id="PTHR38849:SF1">
    <property type="entry name" value="SMALL SECRETED PROTEIN"/>
    <property type="match status" value="1"/>
</dbReference>
<dbReference type="Proteomes" id="UP001153365">
    <property type="component" value="Unassembled WGS sequence"/>
</dbReference>
<accession>A0AAV0BQK5</accession>
<organism evidence="1 2">
    <name type="scientific">Phakopsora pachyrhizi</name>
    <name type="common">Asian soybean rust disease fungus</name>
    <dbReference type="NCBI Taxonomy" id="170000"/>
    <lineage>
        <taxon>Eukaryota</taxon>
        <taxon>Fungi</taxon>
        <taxon>Dikarya</taxon>
        <taxon>Basidiomycota</taxon>
        <taxon>Pucciniomycotina</taxon>
        <taxon>Pucciniomycetes</taxon>
        <taxon>Pucciniales</taxon>
        <taxon>Phakopsoraceae</taxon>
        <taxon>Phakopsora</taxon>
    </lineage>
</organism>
<reference evidence="1" key="1">
    <citation type="submission" date="2022-06" db="EMBL/GenBank/DDBJ databases">
        <authorList>
            <consortium name="SYNGENTA / RWTH Aachen University"/>
        </authorList>
    </citation>
    <scope>NUCLEOTIDE SEQUENCE</scope>
</reference>